<dbReference type="InterPro" id="IPR002347">
    <property type="entry name" value="SDR_fam"/>
</dbReference>
<dbReference type="RefSeq" id="WP_188482353.1">
    <property type="nucleotide sequence ID" value="NZ_BMFC01000005.1"/>
</dbReference>
<protein>
    <recommendedName>
        <fullName evidence="6">NADP-dependent 3-hydroxy acid dehydrogenase YdfG</fullName>
        <ecNumber evidence="4">1.1.1.298</ecNumber>
        <ecNumber evidence="5">1.1.1.381</ecNumber>
    </recommendedName>
    <alternativeName>
        <fullName evidence="8">L-allo-threonine dehydrogenase</fullName>
    </alternativeName>
    <alternativeName>
        <fullName evidence="7">Malonic semialdehyde reductase</fullName>
    </alternativeName>
</protein>
<evidence type="ECO:0000256" key="8">
    <source>
        <dbReference type="ARBA" id="ARBA00044349"/>
    </source>
</evidence>
<evidence type="ECO:0000256" key="1">
    <source>
        <dbReference type="ARBA" id="ARBA00006484"/>
    </source>
</evidence>
<dbReference type="Gene3D" id="3.40.50.720">
    <property type="entry name" value="NAD(P)-binding Rossmann-like Domain"/>
    <property type="match status" value="1"/>
</dbReference>
<comment type="catalytic activity">
    <reaction evidence="10">
        <text>3-hydroxypropanoate + NADP(+) = 3-oxopropanoate + NADPH + H(+)</text>
        <dbReference type="Rhea" id="RHEA:26438"/>
        <dbReference type="ChEBI" id="CHEBI:15378"/>
        <dbReference type="ChEBI" id="CHEBI:16510"/>
        <dbReference type="ChEBI" id="CHEBI:33190"/>
        <dbReference type="ChEBI" id="CHEBI:57783"/>
        <dbReference type="ChEBI" id="CHEBI:58349"/>
        <dbReference type="EC" id="1.1.1.298"/>
    </reaction>
</comment>
<dbReference type="PANTHER" id="PTHR43086">
    <property type="entry name" value="VERY-LONG-CHAIN 3-OXOOACYL-COA REDUCTASE"/>
    <property type="match status" value="1"/>
</dbReference>
<dbReference type="PANTHER" id="PTHR43086:SF3">
    <property type="entry name" value="NADP-DEPENDENT 3-HYDROXY ACID DEHYDROGENASE YDFG"/>
    <property type="match status" value="1"/>
</dbReference>
<evidence type="ECO:0000256" key="10">
    <source>
        <dbReference type="ARBA" id="ARBA00047274"/>
    </source>
</evidence>
<dbReference type="EC" id="1.1.1.298" evidence="4"/>
<evidence type="ECO:0000313" key="12">
    <source>
        <dbReference type="Proteomes" id="UP000645462"/>
    </source>
</evidence>
<evidence type="ECO:0000256" key="7">
    <source>
        <dbReference type="ARBA" id="ARBA00044271"/>
    </source>
</evidence>
<keyword evidence="12" id="KW-1185">Reference proteome</keyword>
<keyword evidence="2" id="KW-0560">Oxidoreductase</keyword>
<comment type="catalytic activity">
    <reaction evidence="3">
        <text>L-allo-threonine + NADP(+) = aminoacetone + CO2 + NADPH</text>
        <dbReference type="Rhea" id="RHEA:43524"/>
        <dbReference type="ChEBI" id="CHEBI:16526"/>
        <dbReference type="ChEBI" id="CHEBI:57783"/>
        <dbReference type="ChEBI" id="CHEBI:58320"/>
        <dbReference type="ChEBI" id="CHEBI:58349"/>
        <dbReference type="ChEBI" id="CHEBI:58585"/>
        <dbReference type="EC" id="1.1.1.381"/>
    </reaction>
</comment>
<evidence type="ECO:0000256" key="3">
    <source>
        <dbReference type="ARBA" id="ARBA00043812"/>
    </source>
</evidence>
<evidence type="ECO:0000313" key="11">
    <source>
        <dbReference type="EMBL" id="GGC07093.1"/>
    </source>
</evidence>
<dbReference type="Proteomes" id="UP000645462">
    <property type="component" value="Unassembled WGS sequence"/>
</dbReference>
<evidence type="ECO:0000256" key="4">
    <source>
        <dbReference type="ARBA" id="ARBA00044050"/>
    </source>
</evidence>
<dbReference type="EC" id="1.1.1.381" evidence="5"/>
<evidence type="ECO:0000256" key="2">
    <source>
        <dbReference type="ARBA" id="ARBA00023002"/>
    </source>
</evidence>
<sequence>MTSKPSKDSALKRRFGPAALITGASDGIGRAFATQLAEHGFDLILVARRGDVLQDMALDLGTRFGADVRVLAMDLSDPSAVPDLLSVTESAPVGLVVAAAGFGSIGPFLDQDMASEINMVDLNCRSVVELSYGFGQRMSASKRGGIVLFSSLVGFNGAPLSATYAATKGFVQSFAEGIAAEMRPHGVSVLSVAPGPVGTGFAARAGMQMGQAATPEMVAHASLGALGRKTTVRPGFLAKFLGWSLAMLPRWGRVRVMGIIMKGMTGKEVTVRK</sequence>
<evidence type="ECO:0000256" key="5">
    <source>
        <dbReference type="ARBA" id="ARBA00044059"/>
    </source>
</evidence>
<comment type="function">
    <text evidence="9">NADP-dependent dehydrogenase with broad substrate specificity acting on 3-hydroxy acids. Catalyzes the NADP-dependent oxidation of L-allo-threonine to L-2-amino-3-keto-butyrate, which is spontaneously decarboxylated into aminoacetone. Also acts on D-threonine, L-serine, D-serine, D-3-hydroxyisobutyrate, L-3-hydroxyisobutyrate, D-glycerate and L-glycerate. Able to catalyze the reduction of the malonic semialdehyde to 3-hydroxypropionic acid. YdfG is apparently supplementing RutE, the presumed malonic semialdehyde reductase involved in pyrimidine degradation since both are able to detoxify malonic semialdehyde.</text>
</comment>
<dbReference type="PRINTS" id="PR00081">
    <property type="entry name" value="GDHRDH"/>
</dbReference>
<comment type="caution">
    <text evidence="11">The sequence shown here is derived from an EMBL/GenBank/DDBJ whole genome shotgun (WGS) entry which is preliminary data.</text>
</comment>
<reference evidence="12" key="1">
    <citation type="journal article" date="2019" name="Int. J. Syst. Evol. Microbiol.">
        <title>The Global Catalogue of Microorganisms (GCM) 10K type strain sequencing project: providing services to taxonomists for standard genome sequencing and annotation.</title>
        <authorList>
            <consortium name="The Broad Institute Genomics Platform"/>
            <consortium name="The Broad Institute Genome Sequencing Center for Infectious Disease"/>
            <person name="Wu L."/>
            <person name="Ma J."/>
        </authorList>
    </citation>
    <scope>NUCLEOTIDE SEQUENCE [LARGE SCALE GENOMIC DNA]</scope>
    <source>
        <strain evidence="12">CGMCC 1.12478</strain>
    </source>
</reference>
<dbReference type="Pfam" id="PF00106">
    <property type="entry name" value="adh_short"/>
    <property type="match status" value="1"/>
</dbReference>
<name>A0ABQ1KTF7_9RHOB</name>
<dbReference type="EMBL" id="BMFC01000005">
    <property type="protein sequence ID" value="GGC07093.1"/>
    <property type="molecule type" value="Genomic_DNA"/>
</dbReference>
<proteinExistence type="inferred from homology"/>
<accession>A0ABQ1KTF7</accession>
<evidence type="ECO:0000256" key="9">
    <source>
        <dbReference type="ARBA" id="ARBA00045650"/>
    </source>
</evidence>
<dbReference type="SUPFAM" id="SSF51735">
    <property type="entry name" value="NAD(P)-binding Rossmann-fold domains"/>
    <property type="match status" value="1"/>
</dbReference>
<organism evidence="11 12">
    <name type="scientific">Marivita lacus</name>
    <dbReference type="NCBI Taxonomy" id="1323742"/>
    <lineage>
        <taxon>Bacteria</taxon>
        <taxon>Pseudomonadati</taxon>
        <taxon>Pseudomonadota</taxon>
        <taxon>Alphaproteobacteria</taxon>
        <taxon>Rhodobacterales</taxon>
        <taxon>Roseobacteraceae</taxon>
        <taxon>Marivita</taxon>
    </lineage>
</organism>
<evidence type="ECO:0000256" key="6">
    <source>
        <dbReference type="ARBA" id="ARBA00044065"/>
    </source>
</evidence>
<gene>
    <name evidence="11" type="ORF">GCM10011363_24740</name>
</gene>
<dbReference type="InterPro" id="IPR036291">
    <property type="entry name" value="NAD(P)-bd_dom_sf"/>
</dbReference>
<dbReference type="PIRSF" id="PIRSF000126">
    <property type="entry name" value="11-beta-HSD1"/>
    <property type="match status" value="1"/>
</dbReference>
<dbReference type="InterPro" id="IPR020904">
    <property type="entry name" value="Sc_DH/Rdtase_CS"/>
</dbReference>
<dbReference type="PROSITE" id="PS00061">
    <property type="entry name" value="ADH_SHORT"/>
    <property type="match status" value="1"/>
</dbReference>
<comment type="similarity">
    <text evidence="1">Belongs to the short-chain dehydrogenases/reductases (SDR) family.</text>
</comment>